<dbReference type="InterPro" id="IPR012677">
    <property type="entry name" value="Nucleotide-bd_a/b_plait_sf"/>
</dbReference>
<evidence type="ECO:0000259" key="2">
    <source>
        <dbReference type="PROSITE" id="PS50102"/>
    </source>
</evidence>
<dbReference type="PANTHER" id="PTHR48035:SF2">
    <property type="entry name" value="RNA-BINDING REGION RNP-1 DOMAIN-CONTAINING PROTEIN"/>
    <property type="match status" value="1"/>
</dbReference>
<evidence type="ECO:0000313" key="4">
    <source>
        <dbReference type="Proteomes" id="UP000655225"/>
    </source>
</evidence>
<dbReference type="PROSITE" id="PS50102">
    <property type="entry name" value="RRM"/>
    <property type="match status" value="1"/>
</dbReference>
<dbReference type="PANTHER" id="PTHR48035">
    <property type="entry name" value="HETEROGENEOUS NUCLEAR RIBONUCLEOPROTEIN 1"/>
    <property type="match status" value="1"/>
</dbReference>
<dbReference type="InterPro" id="IPR035979">
    <property type="entry name" value="RBD_domain_sf"/>
</dbReference>
<dbReference type="SUPFAM" id="SSF54928">
    <property type="entry name" value="RNA-binding domain, RBD"/>
    <property type="match status" value="1"/>
</dbReference>
<protein>
    <recommendedName>
        <fullName evidence="2">RRM domain-containing protein</fullName>
    </recommendedName>
</protein>
<dbReference type="OrthoDB" id="1875751at2759"/>
<dbReference type="InterPro" id="IPR000504">
    <property type="entry name" value="RRM_dom"/>
</dbReference>
<dbReference type="Pfam" id="PF00076">
    <property type="entry name" value="RRM_1"/>
    <property type="match status" value="1"/>
</dbReference>
<proteinExistence type="predicted"/>
<organism evidence="3 4">
    <name type="scientific">Tetracentron sinense</name>
    <name type="common">Spur-leaf</name>
    <dbReference type="NCBI Taxonomy" id="13715"/>
    <lineage>
        <taxon>Eukaryota</taxon>
        <taxon>Viridiplantae</taxon>
        <taxon>Streptophyta</taxon>
        <taxon>Embryophyta</taxon>
        <taxon>Tracheophyta</taxon>
        <taxon>Spermatophyta</taxon>
        <taxon>Magnoliopsida</taxon>
        <taxon>Trochodendrales</taxon>
        <taxon>Trochodendraceae</taxon>
        <taxon>Tetracentron</taxon>
    </lineage>
</organism>
<dbReference type="EMBL" id="JABCRI010000016">
    <property type="protein sequence ID" value="KAF8392094.1"/>
    <property type="molecule type" value="Genomic_DNA"/>
</dbReference>
<gene>
    <name evidence="3" type="ORF">HHK36_022436</name>
</gene>
<evidence type="ECO:0000256" key="1">
    <source>
        <dbReference type="PROSITE-ProRule" id="PRU00176"/>
    </source>
</evidence>
<evidence type="ECO:0000313" key="3">
    <source>
        <dbReference type="EMBL" id="KAF8392094.1"/>
    </source>
</evidence>
<accession>A0A834YMX5</accession>
<dbReference type="Gene3D" id="3.30.70.330">
    <property type="match status" value="1"/>
</dbReference>
<comment type="caution">
    <text evidence="3">The sequence shown here is derived from an EMBL/GenBank/DDBJ whole genome shotgun (WGS) entry which is preliminary data.</text>
</comment>
<dbReference type="AlphaFoldDB" id="A0A834YMX5"/>
<name>A0A834YMX5_TETSI</name>
<reference evidence="3 4" key="1">
    <citation type="submission" date="2020-04" db="EMBL/GenBank/DDBJ databases">
        <title>Plant Genome Project.</title>
        <authorList>
            <person name="Zhang R.-G."/>
        </authorList>
    </citation>
    <scope>NUCLEOTIDE SEQUENCE [LARGE SCALE GENOMIC DNA]</scope>
    <source>
        <strain evidence="3">YNK0</strain>
        <tissue evidence="3">Leaf</tissue>
    </source>
</reference>
<dbReference type="GO" id="GO:0003723">
    <property type="term" value="F:RNA binding"/>
    <property type="evidence" value="ECO:0007669"/>
    <property type="project" value="UniProtKB-UniRule"/>
</dbReference>
<keyword evidence="4" id="KW-1185">Reference proteome</keyword>
<dbReference type="SMART" id="SM00360">
    <property type="entry name" value="RRM"/>
    <property type="match status" value="1"/>
</dbReference>
<sequence>MSHINLHEYGAFRNGGLELEVALTTSSDKEEPRLGARQRGGVADDFDEVATWKQEKGQQWCGAAAMPEKMKEQVVVQRALSSVEQLKKLNAGRSFEAGGNIKTKKIFVGGLPHTLTEEGFIQYFQAHGRVTDVVIMRDRNTQISRGFGFIFFDSEDIVDRVLHKRFHELNGKFVEVKRGLPEVTYGGNYEAQMDSNRYMQPQTTGGGFPAYGSSSAGYGGPAVAYGNSNALNASYVSDPPDVPRIISSNQIPSSLWQRGL</sequence>
<dbReference type="InterPro" id="IPR053260">
    <property type="entry name" value="hnRNP"/>
</dbReference>
<keyword evidence="1" id="KW-0694">RNA-binding</keyword>
<dbReference type="Proteomes" id="UP000655225">
    <property type="component" value="Unassembled WGS sequence"/>
</dbReference>
<feature type="domain" description="RRM" evidence="2">
    <location>
        <begin position="104"/>
        <end position="181"/>
    </location>
</feature>